<dbReference type="Gene3D" id="3.40.140.10">
    <property type="entry name" value="Cytidine Deaminase, domain 2"/>
    <property type="match status" value="1"/>
</dbReference>
<organism evidence="2 3">
    <name type="scientific">Cytobacillus purgationiresistens</name>
    <dbReference type="NCBI Taxonomy" id="863449"/>
    <lineage>
        <taxon>Bacteria</taxon>
        <taxon>Bacillati</taxon>
        <taxon>Bacillota</taxon>
        <taxon>Bacilli</taxon>
        <taxon>Bacillales</taxon>
        <taxon>Bacillaceae</taxon>
        <taxon>Cytobacillus</taxon>
    </lineage>
</organism>
<evidence type="ECO:0000313" key="3">
    <source>
        <dbReference type="Proteomes" id="UP001238088"/>
    </source>
</evidence>
<protein>
    <submittedName>
        <fullName evidence="2">tRNA(Arg) A34 adenosine deaminase TadA</fullName>
    </submittedName>
</protein>
<dbReference type="Pfam" id="PF00383">
    <property type="entry name" value="dCMP_cyt_deam_1"/>
    <property type="match status" value="1"/>
</dbReference>
<keyword evidence="3" id="KW-1185">Reference proteome</keyword>
<proteinExistence type="predicted"/>
<dbReference type="InterPro" id="IPR002125">
    <property type="entry name" value="CMP_dCMP_dom"/>
</dbReference>
<evidence type="ECO:0000313" key="2">
    <source>
        <dbReference type="EMBL" id="MDQ0270613.1"/>
    </source>
</evidence>
<gene>
    <name evidence="2" type="ORF">J2S17_002488</name>
</gene>
<sequence>MLFGVNRVTDSKDPTVHAEVVAIREACSK</sequence>
<feature type="domain" description="CMP/dCMP-type deaminase" evidence="1">
    <location>
        <begin position="3"/>
        <end position="28"/>
    </location>
</feature>
<evidence type="ECO:0000259" key="1">
    <source>
        <dbReference type="Pfam" id="PF00383"/>
    </source>
</evidence>
<accession>A0ABU0AH76</accession>
<dbReference type="EMBL" id="JAUSUB010000009">
    <property type="protein sequence ID" value="MDQ0270613.1"/>
    <property type="molecule type" value="Genomic_DNA"/>
</dbReference>
<dbReference type="SUPFAM" id="SSF53927">
    <property type="entry name" value="Cytidine deaminase-like"/>
    <property type="match status" value="1"/>
</dbReference>
<dbReference type="Proteomes" id="UP001238088">
    <property type="component" value="Unassembled WGS sequence"/>
</dbReference>
<dbReference type="InterPro" id="IPR016193">
    <property type="entry name" value="Cytidine_deaminase-like"/>
</dbReference>
<name>A0ABU0AH76_9BACI</name>
<comment type="caution">
    <text evidence="2">The sequence shown here is derived from an EMBL/GenBank/DDBJ whole genome shotgun (WGS) entry which is preliminary data.</text>
</comment>
<reference evidence="2 3" key="1">
    <citation type="submission" date="2023-07" db="EMBL/GenBank/DDBJ databases">
        <title>Genomic Encyclopedia of Type Strains, Phase IV (KMG-IV): sequencing the most valuable type-strain genomes for metagenomic binning, comparative biology and taxonomic classification.</title>
        <authorList>
            <person name="Goeker M."/>
        </authorList>
    </citation>
    <scope>NUCLEOTIDE SEQUENCE [LARGE SCALE GENOMIC DNA]</scope>
    <source>
        <strain evidence="2 3">DSM 23494</strain>
    </source>
</reference>